<reference evidence="1 2" key="1">
    <citation type="journal article" date="2018" name="Mycol. Prog.">
        <title>Coniella lustricola, a new species from submerged detritus.</title>
        <authorList>
            <person name="Raudabaugh D.B."/>
            <person name="Iturriaga T."/>
            <person name="Carver A."/>
            <person name="Mondo S."/>
            <person name="Pangilinan J."/>
            <person name="Lipzen A."/>
            <person name="He G."/>
            <person name="Amirebrahimi M."/>
            <person name="Grigoriev I.V."/>
            <person name="Miller A.N."/>
        </authorList>
    </citation>
    <scope>NUCLEOTIDE SEQUENCE [LARGE SCALE GENOMIC DNA]</scope>
    <source>
        <strain evidence="1 2">B22-T-1</strain>
    </source>
</reference>
<evidence type="ECO:0000313" key="2">
    <source>
        <dbReference type="Proteomes" id="UP000241462"/>
    </source>
</evidence>
<gene>
    <name evidence="1" type="ORF">BD289DRAFT_373400</name>
</gene>
<keyword evidence="2" id="KW-1185">Reference proteome</keyword>
<sequence>MDVNSSKHRPQKTQTSKSTAPLSTIFQSLWSSSLATTLHRARRIAIDVSQIWPELAEQQHKLVQDIVFLVCTLQNDLEVLYLVDYSAGPGRYHPQRKAEEMMQKEGNDGAAAGIVSMEAWNREMQRQGDVIHGVGKIWREIFDLEKLGWHARHPAFVFGEMFGEVVRLQQGNWFGEGQKQAVFKGVRVLVAQDE</sequence>
<dbReference type="Proteomes" id="UP000241462">
    <property type="component" value="Unassembled WGS sequence"/>
</dbReference>
<accession>A0A2T3A0Z6</accession>
<dbReference type="InParanoid" id="A0A2T3A0Z6"/>
<protein>
    <submittedName>
        <fullName evidence="1">Uncharacterized protein</fullName>
    </submittedName>
</protein>
<dbReference type="EMBL" id="KZ678518">
    <property type="protein sequence ID" value="PSR80849.1"/>
    <property type="molecule type" value="Genomic_DNA"/>
</dbReference>
<dbReference type="AlphaFoldDB" id="A0A2T3A0Z6"/>
<dbReference type="OrthoDB" id="5242916at2759"/>
<proteinExistence type="predicted"/>
<evidence type="ECO:0000313" key="1">
    <source>
        <dbReference type="EMBL" id="PSR80849.1"/>
    </source>
</evidence>
<name>A0A2T3A0Z6_9PEZI</name>
<organism evidence="1 2">
    <name type="scientific">Coniella lustricola</name>
    <dbReference type="NCBI Taxonomy" id="2025994"/>
    <lineage>
        <taxon>Eukaryota</taxon>
        <taxon>Fungi</taxon>
        <taxon>Dikarya</taxon>
        <taxon>Ascomycota</taxon>
        <taxon>Pezizomycotina</taxon>
        <taxon>Sordariomycetes</taxon>
        <taxon>Sordariomycetidae</taxon>
        <taxon>Diaporthales</taxon>
        <taxon>Schizoparmaceae</taxon>
        <taxon>Coniella</taxon>
    </lineage>
</organism>